<dbReference type="InterPro" id="IPR044156">
    <property type="entry name" value="Galectin-like"/>
</dbReference>
<evidence type="ECO:0000259" key="4">
    <source>
        <dbReference type="PROSITE" id="PS51304"/>
    </source>
</evidence>
<gene>
    <name evidence="5" type="primary">Necator_chrIII.g11784</name>
    <name evidence="5" type="ORF">RB195_011019</name>
</gene>
<evidence type="ECO:0000256" key="1">
    <source>
        <dbReference type="ARBA" id="ARBA00022734"/>
    </source>
</evidence>
<dbReference type="SUPFAM" id="SSF49899">
    <property type="entry name" value="Concanavalin A-like lectins/glucanases"/>
    <property type="match status" value="1"/>
</dbReference>
<proteinExistence type="predicted"/>
<organism evidence="5 6">
    <name type="scientific">Necator americanus</name>
    <name type="common">Human hookworm</name>
    <dbReference type="NCBI Taxonomy" id="51031"/>
    <lineage>
        <taxon>Eukaryota</taxon>
        <taxon>Metazoa</taxon>
        <taxon>Ecdysozoa</taxon>
        <taxon>Nematoda</taxon>
        <taxon>Chromadorea</taxon>
        <taxon>Rhabditida</taxon>
        <taxon>Rhabditina</taxon>
        <taxon>Rhabditomorpha</taxon>
        <taxon>Strongyloidea</taxon>
        <taxon>Ancylostomatidae</taxon>
        <taxon>Bunostominae</taxon>
        <taxon>Necator</taxon>
    </lineage>
</organism>
<dbReference type="SMART" id="SM00276">
    <property type="entry name" value="GLECT"/>
    <property type="match status" value="1"/>
</dbReference>
<dbReference type="InterPro" id="IPR013320">
    <property type="entry name" value="ConA-like_dom_sf"/>
</dbReference>
<comment type="caution">
    <text evidence="5">The sequence shown here is derived from an EMBL/GenBank/DDBJ whole genome shotgun (WGS) entry which is preliminary data.</text>
</comment>
<evidence type="ECO:0000313" key="6">
    <source>
        <dbReference type="Proteomes" id="UP001303046"/>
    </source>
</evidence>
<keyword evidence="6" id="KW-1185">Reference proteome</keyword>
<sequence length="371" mass="40495">MAERSSGNSKLHHSKEGSAEGQYSPPSSAEQDKGSAEFAQHASPNAEKKKDPQISSAPTAEGLVGEELTPCSESEWLSSDVAVPAELLNIKKDEKRVTVFAAPVVDVIGESKPQKSKIAKMERKEIEEKISLVAKMVSGFAMLLTNEATAKEGVEIAVSVRFPLENSSKPSNWLPLSYIRHGGHSESRFVLKKQCVVEYDVDIMLDPTKQIRHPTPVTTIVPKGLAMIGAGVGMGPSPVLYNSATPAGLRFAGFENGKRLRLVLIPLPEGNKFAVNFRTPYDIAFHFNPRFDEDCVVSNSTRNGGWLNEERTNNPFQVGKVYTVEFVSNYGQIQVLLNGVPFTTFAERLPGHDINSVEVEGGVHVHSAHVF</sequence>
<protein>
    <recommendedName>
        <fullName evidence="2">Galectin</fullName>
    </recommendedName>
</protein>
<dbReference type="InterPro" id="IPR020149">
    <property type="entry name" value="Uncharacterised_C02F5.10"/>
</dbReference>
<evidence type="ECO:0000256" key="3">
    <source>
        <dbReference type="SAM" id="MobiDB-lite"/>
    </source>
</evidence>
<keyword evidence="1 2" id="KW-0430">Lectin</keyword>
<reference evidence="5 6" key="1">
    <citation type="submission" date="2023-08" db="EMBL/GenBank/DDBJ databases">
        <title>A Necator americanus chromosomal reference genome.</title>
        <authorList>
            <person name="Ilik V."/>
            <person name="Petrzelkova K.J."/>
            <person name="Pardy F."/>
            <person name="Fuh T."/>
            <person name="Niatou-Singa F.S."/>
            <person name="Gouil Q."/>
            <person name="Baker L."/>
            <person name="Ritchie M.E."/>
            <person name="Jex A.R."/>
            <person name="Gazzola D."/>
            <person name="Li H."/>
            <person name="Toshio Fujiwara R."/>
            <person name="Zhan B."/>
            <person name="Aroian R.V."/>
            <person name="Pafco B."/>
            <person name="Schwarz E.M."/>
        </authorList>
    </citation>
    <scope>NUCLEOTIDE SEQUENCE [LARGE SCALE GENOMIC DNA]</scope>
    <source>
        <strain evidence="5 6">Aroian</strain>
        <tissue evidence="5">Whole animal</tissue>
    </source>
</reference>
<dbReference type="Pfam" id="PF00337">
    <property type="entry name" value="Gal-bind_lectin"/>
    <property type="match status" value="1"/>
</dbReference>
<dbReference type="InterPro" id="IPR001079">
    <property type="entry name" value="Galectin_CRD"/>
</dbReference>
<dbReference type="PROSITE" id="PS51304">
    <property type="entry name" value="GALECTIN"/>
    <property type="match status" value="1"/>
</dbReference>
<dbReference type="Pfam" id="PF17309">
    <property type="entry name" value="DUF5356"/>
    <property type="match status" value="1"/>
</dbReference>
<evidence type="ECO:0000313" key="5">
    <source>
        <dbReference type="EMBL" id="KAK6744064.1"/>
    </source>
</evidence>
<evidence type="ECO:0000256" key="2">
    <source>
        <dbReference type="RuleBase" id="RU102079"/>
    </source>
</evidence>
<dbReference type="CDD" id="cd00070">
    <property type="entry name" value="GLECT"/>
    <property type="match status" value="1"/>
</dbReference>
<dbReference type="PANTHER" id="PTHR11346:SF173">
    <property type="entry name" value="GALECTIN"/>
    <property type="match status" value="1"/>
</dbReference>
<dbReference type="SMART" id="SM00908">
    <property type="entry name" value="Gal-bind_lectin"/>
    <property type="match status" value="1"/>
</dbReference>
<name>A0ABR1D0H9_NECAM</name>
<dbReference type="Gene3D" id="2.60.120.200">
    <property type="match status" value="1"/>
</dbReference>
<accession>A0ABR1D0H9</accession>
<dbReference type="Proteomes" id="UP001303046">
    <property type="component" value="Unassembled WGS sequence"/>
</dbReference>
<dbReference type="EMBL" id="JAVFWL010000003">
    <property type="protein sequence ID" value="KAK6744064.1"/>
    <property type="molecule type" value="Genomic_DNA"/>
</dbReference>
<feature type="region of interest" description="Disordered" evidence="3">
    <location>
        <begin position="1"/>
        <end position="63"/>
    </location>
</feature>
<feature type="domain" description="Galectin" evidence="4">
    <location>
        <begin position="246"/>
        <end position="371"/>
    </location>
</feature>
<dbReference type="PANTHER" id="PTHR11346">
    <property type="entry name" value="GALECTIN"/>
    <property type="match status" value="1"/>
</dbReference>